<proteinExistence type="predicted"/>
<organism evidence="1 2">
    <name type="scientific">Rhodoferax lithotrophicus</name>
    <dbReference type="NCBI Taxonomy" id="2798804"/>
    <lineage>
        <taxon>Bacteria</taxon>
        <taxon>Pseudomonadati</taxon>
        <taxon>Pseudomonadota</taxon>
        <taxon>Betaproteobacteria</taxon>
        <taxon>Burkholderiales</taxon>
        <taxon>Comamonadaceae</taxon>
        <taxon>Rhodoferax</taxon>
    </lineage>
</organism>
<sequence>MCVVILALSHTGVAAKGFSGEWEIDLRTPQEKKQRLECGTASFKLLQRGEKISGEHSMTTVGCGRLNEGGDGTVSGVARGNTAVLTVTSGRNGQIVRGTAKLEGRTLHWRTLKELKPGEPEGDSGLILGSGVLKSVAK</sequence>
<reference evidence="1 2" key="1">
    <citation type="journal article" date="2021" name="Microbiol. Spectr.">
        <title>A Single Bacterium Capable of Oxidation and Reduction of Iron at Circumneutral pH.</title>
        <authorList>
            <person name="Kato S."/>
            <person name="Ohkuma M."/>
        </authorList>
    </citation>
    <scope>NUCLEOTIDE SEQUENCE [LARGE SCALE GENOMIC DNA]</scope>
    <source>
        <strain evidence="1 2">MIZ03</strain>
    </source>
</reference>
<accession>A0ABM7MK26</accession>
<gene>
    <name evidence="1" type="ORF">MIZ03_1440</name>
</gene>
<dbReference type="Proteomes" id="UP000824366">
    <property type="component" value="Chromosome"/>
</dbReference>
<dbReference type="EMBL" id="AP024238">
    <property type="protein sequence ID" value="BCO26557.1"/>
    <property type="molecule type" value="Genomic_DNA"/>
</dbReference>
<dbReference type="RefSeq" id="WP_223910192.1">
    <property type="nucleotide sequence ID" value="NZ_AP024238.1"/>
</dbReference>
<keyword evidence="2" id="KW-1185">Reference proteome</keyword>
<evidence type="ECO:0000313" key="2">
    <source>
        <dbReference type="Proteomes" id="UP000824366"/>
    </source>
</evidence>
<name>A0ABM7MK26_9BURK</name>
<evidence type="ECO:0000313" key="1">
    <source>
        <dbReference type="EMBL" id="BCO26557.1"/>
    </source>
</evidence>
<evidence type="ECO:0008006" key="3">
    <source>
        <dbReference type="Google" id="ProtNLM"/>
    </source>
</evidence>
<protein>
    <recommendedName>
        <fullName evidence="3">DUF3617 family protein</fullName>
    </recommendedName>
</protein>